<comment type="pathway">
    <text evidence="3 11">Porphyrin-containing compound metabolism; heme O biosynthesis; heme O from protoheme: step 1/1.</text>
</comment>
<proteinExistence type="inferred from homology"/>
<dbReference type="HOGENOM" id="CLU_029631_0_1_2"/>
<dbReference type="CDD" id="cd13957">
    <property type="entry name" value="PT_UbiA_Cox10"/>
    <property type="match status" value="1"/>
</dbReference>
<comment type="similarity">
    <text evidence="4">In the C-terminal section; belongs to the UbiA prenyltransferase family. Protoheme IX farnesyltransferase subfamily.</text>
</comment>
<dbReference type="InterPro" id="IPR000537">
    <property type="entry name" value="UbiA_prenyltransferase"/>
</dbReference>
<comment type="subcellular location">
    <subcellularLocation>
        <location evidence="2 11">Cell membrane</location>
        <topology evidence="2 11">Multi-pass membrane protein</topology>
    </subcellularLocation>
</comment>
<evidence type="ECO:0000313" key="12">
    <source>
        <dbReference type="EMBL" id="AIG99025.1"/>
    </source>
</evidence>
<evidence type="ECO:0000313" key="13">
    <source>
        <dbReference type="Proteomes" id="UP000028501"/>
    </source>
</evidence>
<evidence type="ECO:0000256" key="1">
    <source>
        <dbReference type="ARBA" id="ARBA00004019"/>
    </source>
</evidence>
<comment type="catalytic activity">
    <reaction evidence="10 11">
        <text>heme b + (2E,6E)-farnesyl diphosphate + H2O = Fe(II)-heme o + diphosphate</text>
        <dbReference type="Rhea" id="RHEA:28070"/>
        <dbReference type="ChEBI" id="CHEBI:15377"/>
        <dbReference type="ChEBI" id="CHEBI:33019"/>
        <dbReference type="ChEBI" id="CHEBI:60344"/>
        <dbReference type="ChEBI" id="CHEBI:60530"/>
        <dbReference type="ChEBI" id="CHEBI:175763"/>
        <dbReference type="EC" id="2.5.1.141"/>
    </reaction>
</comment>
<accession>A0A075WF88</accession>
<dbReference type="HAMAP" id="MF_00154">
    <property type="entry name" value="CyoE_CtaB"/>
    <property type="match status" value="1"/>
</dbReference>
<dbReference type="Proteomes" id="UP000028501">
    <property type="component" value="Chromosome"/>
</dbReference>
<evidence type="ECO:0000256" key="9">
    <source>
        <dbReference type="ARBA" id="ARBA00023136"/>
    </source>
</evidence>
<feature type="transmembrane region" description="Helical" evidence="11">
    <location>
        <begin position="107"/>
        <end position="125"/>
    </location>
</feature>
<reference evidence="12 13" key="1">
    <citation type="submission" date="2013-07" db="EMBL/GenBank/DDBJ databases">
        <title>Genome of Archaeoglobus fulgidus.</title>
        <authorList>
            <person name="Fiebig A."/>
            <person name="Birkeland N.-K."/>
        </authorList>
    </citation>
    <scope>NUCLEOTIDE SEQUENCE [LARGE SCALE GENOMIC DNA]</scope>
    <source>
        <strain evidence="12 13">DSM 8774</strain>
    </source>
</reference>
<comment type="similarity">
    <text evidence="11">Belongs to the UbiA prenyltransferase family. Protoheme IX farnesyltransferase subfamily.</text>
</comment>
<feature type="transmembrane region" description="Helical" evidence="11">
    <location>
        <begin position="202"/>
        <end position="222"/>
    </location>
</feature>
<name>A0A075WF88_ARCFL</name>
<dbReference type="GO" id="GO:0005886">
    <property type="term" value="C:plasma membrane"/>
    <property type="evidence" value="ECO:0007669"/>
    <property type="project" value="UniProtKB-SubCell"/>
</dbReference>
<comment type="miscellaneous">
    <text evidence="11">Carbon 2 of the heme B porphyrin ring is defined according to the Fischer nomenclature.</text>
</comment>
<evidence type="ECO:0000256" key="2">
    <source>
        <dbReference type="ARBA" id="ARBA00004651"/>
    </source>
</evidence>
<dbReference type="Gene3D" id="1.10.357.140">
    <property type="entry name" value="UbiA prenyltransferase"/>
    <property type="match status" value="1"/>
</dbReference>
<feature type="transmembrane region" description="Helical" evidence="11">
    <location>
        <begin position="12"/>
        <end position="30"/>
    </location>
</feature>
<dbReference type="NCBIfam" id="TIGR01473">
    <property type="entry name" value="cyoE_ctaB"/>
    <property type="match status" value="1"/>
</dbReference>
<dbReference type="InterPro" id="IPR044878">
    <property type="entry name" value="UbiA_sf"/>
</dbReference>
<dbReference type="PANTHER" id="PTHR43448:SF2">
    <property type="entry name" value="PROTOHEME IX FARNESYLTRANSFERASE, MITOCHONDRIAL"/>
    <property type="match status" value="1"/>
</dbReference>
<evidence type="ECO:0000256" key="10">
    <source>
        <dbReference type="ARBA" id="ARBA00047690"/>
    </source>
</evidence>
<dbReference type="InterPro" id="IPR030470">
    <property type="entry name" value="UbiA_prenylTrfase_CS"/>
</dbReference>
<feature type="transmembrane region" description="Helical" evidence="11">
    <location>
        <begin position="79"/>
        <end position="101"/>
    </location>
</feature>
<dbReference type="GO" id="GO:0048034">
    <property type="term" value="P:heme O biosynthetic process"/>
    <property type="evidence" value="ECO:0007669"/>
    <property type="project" value="UniProtKB-UniRule"/>
</dbReference>
<keyword evidence="9 11" id="KW-0472">Membrane</keyword>
<feature type="transmembrane region" description="Helical" evidence="11">
    <location>
        <begin position="228"/>
        <end position="249"/>
    </location>
</feature>
<dbReference type="KEGG" id="afg:AFULGI_00023020"/>
<keyword evidence="5 11" id="KW-0808">Transferase</keyword>
<evidence type="ECO:0000256" key="4">
    <source>
        <dbReference type="ARBA" id="ARBA00010223"/>
    </source>
</evidence>
<organism evidence="12 13">
    <name type="scientific">Archaeoglobus fulgidus DSM 8774</name>
    <dbReference type="NCBI Taxonomy" id="1344584"/>
    <lineage>
        <taxon>Archaea</taxon>
        <taxon>Methanobacteriati</taxon>
        <taxon>Methanobacteriota</taxon>
        <taxon>Archaeoglobi</taxon>
        <taxon>Archaeoglobales</taxon>
        <taxon>Archaeoglobaceae</taxon>
        <taxon>Archaeoglobus</taxon>
    </lineage>
</organism>
<evidence type="ECO:0000256" key="8">
    <source>
        <dbReference type="ARBA" id="ARBA00023133"/>
    </source>
</evidence>
<keyword evidence="11" id="KW-1003">Cell membrane</keyword>
<dbReference type="InterPro" id="IPR006369">
    <property type="entry name" value="Protohaem_IX_farnesylTrfase"/>
</dbReference>
<dbReference type="Pfam" id="PF01040">
    <property type="entry name" value="UbiA"/>
    <property type="match status" value="1"/>
</dbReference>
<feature type="transmembrane region" description="Helical" evidence="11">
    <location>
        <begin position="36"/>
        <end position="59"/>
    </location>
</feature>
<evidence type="ECO:0000256" key="6">
    <source>
        <dbReference type="ARBA" id="ARBA00022692"/>
    </source>
</evidence>
<feature type="transmembrane region" description="Helical" evidence="11">
    <location>
        <begin position="261"/>
        <end position="280"/>
    </location>
</feature>
<protein>
    <recommendedName>
        <fullName evidence="11">Protoheme IX farnesyltransferase</fullName>
        <ecNumber evidence="11">2.5.1.141</ecNumber>
    </recommendedName>
    <alternativeName>
        <fullName evidence="11">Heme B farnesyltransferase</fullName>
    </alternativeName>
    <alternativeName>
        <fullName evidence="11">Heme O synthase</fullName>
    </alternativeName>
</protein>
<sequence>MEKLKALIEVTKPKQTFLLMITFLVSYIVARGGADFNFVIAAVSMFLAISGTTAINMWLDRDIDAVMPRTRKRPVPAGILTPAECAAFGAAIFAIGQVLGFLVNIEFALVVFFGLFFDIVVYTILLKRKSPYSIVLGGFAGAMPALGGWVAVQGFTLPGFIIAAIVLLWIPSHIWYISMHYEEDYRMANIPMYPLVVGMERASWAIVFATAAMLVLAASLYVLLPLGIFYLVISTSAVAFFLYKAVKFALSPDRVKARKMYKLASMTLGLVYFSLLLGVFL</sequence>
<evidence type="ECO:0000256" key="5">
    <source>
        <dbReference type="ARBA" id="ARBA00022679"/>
    </source>
</evidence>
<evidence type="ECO:0000256" key="7">
    <source>
        <dbReference type="ARBA" id="ARBA00022989"/>
    </source>
</evidence>
<evidence type="ECO:0000256" key="11">
    <source>
        <dbReference type="HAMAP-Rule" id="MF_00154"/>
    </source>
</evidence>
<dbReference type="UniPathway" id="UPA00834">
    <property type="reaction ID" value="UER00712"/>
</dbReference>
<keyword evidence="8 11" id="KW-0350">Heme biosynthesis</keyword>
<keyword evidence="7 11" id="KW-1133">Transmembrane helix</keyword>
<feature type="transmembrane region" description="Helical" evidence="11">
    <location>
        <begin position="132"/>
        <end position="151"/>
    </location>
</feature>
<dbReference type="PROSITE" id="PS00943">
    <property type="entry name" value="UBIA"/>
    <property type="match status" value="1"/>
</dbReference>
<keyword evidence="6 11" id="KW-0812">Transmembrane</keyword>
<dbReference type="PANTHER" id="PTHR43448">
    <property type="entry name" value="PROTOHEME IX FARNESYLTRANSFERASE, MITOCHONDRIAL"/>
    <property type="match status" value="1"/>
</dbReference>
<dbReference type="GeneID" id="24795783"/>
<feature type="transmembrane region" description="Helical" evidence="11">
    <location>
        <begin position="157"/>
        <end position="177"/>
    </location>
</feature>
<dbReference type="EC" id="2.5.1.141" evidence="11"/>
<gene>
    <name evidence="11" type="primary">ctaB</name>
    <name evidence="12" type="ORF">AFULGI_00023020</name>
</gene>
<comment type="function">
    <text evidence="1 11">Converts heme B (protoheme IX) to heme O by substitution of the vinyl group on carbon 2 of heme B porphyrin ring with a hydroxyethyl farnesyl side group.</text>
</comment>
<evidence type="ECO:0000256" key="3">
    <source>
        <dbReference type="ARBA" id="ARBA00004919"/>
    </source>
</evidence>
<dbReference type="RefSeq" id="WP_048096198.1">
    <property type="nucleotide sequence ID" value="NZ_CP006577.1"/>
</dbReference>
<dbReference type="AlphaFoldDB" id="A0A075WF88"/>
<dbReference type="GO" id="GO:0008495">
    <property type="term" value="F:protoheme IX farnesyltransferase activity"/>
    <property type="evidence" value="ECO:0007669"/>
    <property type="project" value="UniProtKB-UniRule"/>
</dbReference>
<dbReference type="EMBL" id="CP006577">
    <property type="protein sequence ID" value="AIG99025.1"/>
    <property type="molecule type" value="Genomic_DNA"/>
</dbReference>